<proteinExistence type="predicted"/>
<feature type="compositionally biased region" description="Polar residues" evidence="1">
    <location>
        <begin position="38"/>
        <end position="54"/>
    </location>
</feature>
<protein>
    <submittedName>
        <fullName evidence="3">Uncharacterized protein</fullName>
    </submittedName>
</protein>
<accession>A0A6J5FUD7</accession>
<evidence type="ECO:0000256" key="2">
    <source>
        <dbReference type="SAM" id="SignalP"/>
    </source>
</evidence>
<feature type="signal peptide" evidence="2">
    <location>
        <begin position="1"/>
        <end position="23"/>
    </location>
</feature>
<dbReference type="AlphaFoldDB" id="A0A6J5FUD7"/>
<gene>
    <name evidence="3" type="ORF">LMG27177_01870</name>
</gene>
<feature type="chain" id="PRO_5027021142" evidence="2">
    <location>
        <begin position="24"/>
        <end position="105"/>
    </location>
</feature>
<organism evidence="3 4">
    <name type="scientific">Paraburkholderia fynbosensis</name>
    <dbReference type="NCBI Taxonomy" id="1200993"/>
    <lineage>
        <taxon>Bacteria</taxon>
        <taxon>Pseudomonadati</taxon>
        <taxon>Pseudomonadota</taxon>
        <taxon>Betaproteobacteria</taxon>
        <taxon>Burkholderiales</taxon>
        <taxon>Burkholderiaceae</taxon>
        <taxon>Paraburkholderia</taxon>
    </lineage>
</organism>
<dbReference type="RefSeq" id="WP_175159108.1">
    <property type="nucleotide sequence ID" value="NZ_CADIKI010000004.1"/>
</dbReference>
<feature type="compositionally biased region" description="Polar residues" evidence="1">
    <location>
        <begin position="61"/>
        <end position="74"/>
    </location>
</feature>
<dbReference type="Proteomes" id="UP000494252">
    <property type="component" value="Unassembled WGS sequence"/>
</dbReference>
<evidence type="ECO:0000256" key="1">
    <source>
        <dbReference type="SAM" id="MobiDB-lite"/>
    </source>
</evidence>
<sequence length="105" mass="10696">MKVRLLVVAASAVLLLAPRTANAMGPQGHPDTAISGKAQMQQNANESAQATTDMSLGETWHGTQTGAQGAQNVSYGGVAAGQSETGGRHGRPCGSGPQCKIYFGQ</sequence>
<keyword evidence="2" id="KW-0732">Signal</keyword>
<dbReference type="EMBL" id="CADIKI010000004">
    <property type="protein sequence ID" value="CAB3785557.1"/>
    <property type="molecule type" value="Genomic_DNA"/>
</dbReference>
<evidence type="ECO:0000313" key="4">
    <source>
        <dbReference type="Proteomes" id="UP000494252"/>
    </source>
</evidence>
<name>A0A6J5FUD7_9BURK</name>
<reference evidence="3 4" key="1">
    <citation type="submission" date="2020-04" db="EMBL/GenBank/DDBJ databases">
        <authorList>
            <person name="De Canck E."/>
        </authorList>
    </citation>
    <scope>NUCLEOTIDE SEQUENCE [LARGE SCALE GENOMIC DNA]</scope>
    <source>
        <strain evidence="3 4">LMG 27177</strain>
    </source>
</reference>
<evidence type="ECO:0000313" key="3">
    <source>
        <dbReference type="EMBL" id="CAB3785557.1"/>
    </source>
</evidence>
<keyword evidence="4" id="KW-1185">Reference proteome</keyword>
<feature type="region of interest" description="Disordered" evidence="1">
    <location>
        <begin position="21"/>
        <end position="96"/>
    </location>
</feature>